<name>A0A6C0C2H7_9ZZZZ</name>
<keyword evidence="1" id="KW-0812">Transmembrane</keyword>
<feature type="transmembrane region" description="Helical" evidence="1">
    <location>
        <begin position="81"/>
        <end position="99"/>
    </location>
</feature>
<evidence type="ECO:0000313" key="2">
    <source>
        <dbReference type="EMBL" id="QHS98566.1"/>
    </source>
</evidence>
<keyword evidence="1" id="KW-0472">Membrane</keyword>
<reference evidence="2" key="1">
    <citation type="journal article" date="2020" name="Nature">
        <title>Giant virus diversity and host interactions through global metagenomics.</title>
        <authorList>
            <person name="Schulz F."/>
            <person name="Roux S."/>
            <person name="Paez-Espino D."/>
            <person name="Jungbluth S."/>
            <person name="Walsh D.A."/>
            <person name="Denef V.J."/>
            <person name="McMahon K.D."/>
            <person name="Konstantinidis K.T."/>
            <person name="Eloe-Fadrosh E.A."/>
            <person name="Kyrpides N.C."/>
            <person name="Woyke T."/>
        </authorList>
    </citation>
    <scope>NUCLEOTIDE SEQUENCE</scope>
    <source>
        <strain evidence="2">GVMAG-M-3300020185-18</strain>
    </source>
</reference>
<organism evidence="2">
    <name type="scientific">viral metagenome</name>
    <dbReference type="NCBI Taxonomy" id="1070528"/>
    <lineage>
        <taxon>unclassified sequences</taxon>
        <taxon>metagenomes</taxon>
        <taxon>organismal metagenomes</taxon>
    </lineage>
</organism>
<evidence type="ECO:0000256" key="1">
    <source>
        <dbReference type="SAM" id="Phobius"/>
    </source>
</evidence>
<proteinExistence type="predicted"/>
<dbReference type="AlphaFoldDB" id="A0A6C0C2H7"/>
<sequence>MKLTIFTLAVFTLFVGVNASSYQNGFITGMMVEKAMPKEKKEYIKYNTVIIDTSLFEFPQQKTPVCRPIEVKEVRYKKIPFAVKLISTFLMLLVLYVVCKACSNDPEFGEFMLGYFVGQMVEQMFNDD</sequence>
<accession>A0A6C0C2H7</accession>
<keyword evidence="1" id="KW-1133">Transmembrane helix</keyword>
<dbReference type="EMBL" id="MN739318">
    <property type="protein sequence ID" value="QHS98566.1"/>
    <property type="molecule type" value="Genomic_DNA"/>
</dbReference>
<protein>
    <submittedName>
        <fullName evidence="2">Uncharacterized protein</fullName>
    </submittedName>
</protein>